<evidence type="ECO:0000259" key="2">
    <source>
        <dbReference type="Pfam" id="PF00676"/>
    </source>
</evidence>
<dbReference type="PANTHER" id="PTHR43380:SF1">
    <property type="entry name" value="2-OXOISOVALERATE DEHYDROGENASE SUBUNIT ALPHA, MITOCHONDRIAL"/>
    <property type="match status" value="1"/>
</dbReference>
<evidence type="ECO:0000313" key="3">
    <source>
        <dbReference type="EMBL" id="OIQ71465.1"/>
    </source>
</evidence>
<dbReference type="Gene3D" id="3.40.50.970">
    <property type="match status" value="1"/>
</dbReference>
<name>A0A1J5PIP0_9ZZZZ</name>
<dbReference type="SUPFAM" id="SSF52518">
    <property type="entry name" value="Thiamin diphosphate-binding fold (THDP-binding)"/>
    <property type="match status" value="1"/>
</dbReference>
<dbReference type="GO" id="GO:0009083">
    <property type="term" value="P:branched-chain amino acid catabolic process"/>
    <property type="evidence" value="ECO:0007669"/>
    <property type="project" value="TreeGrafter"/>
</dbReference>
<sequence>MGAHTTSDDPSRYRLAKDVEVWKLKDPIERVKVYLSRTGQADSVFFAEVDADADKMAAELRAKIISMPDPHPDEMFAHVYAEHHEPLERERDEFRNYQASFVDQS</sequence>
<dbReference type="InterPro" id="IPR050771">
    <property type="entry name" value="Alpha-ketoacid_DH_E1_comp"/>
</dbReference>
<dbReference type="EC" id="1.2.4.4" evidence="3"/>
<organism evidence="3">
    <name type="scientific">mine drainage metagenome</name>
    <dbReference type="NCBI Taxonomy" id="410659"/>
    <lineage>
        <taxon>unclassified sequences</taxon>
        <taxon>metagenomes</taxon>
        <taxon>ecological metagenomes</taxon>
    </lineage>
</organism>
<dbReference type="InterPro" id="IPR001017">
    <property type="entry name" value="DH_E1"/>
</dbReference>
<evidence type="ECO:0000256" key="1">
    <source>
        <dbReference type="ARBA" id="ARBA00023002"/>
    </source>
</evidence>
<dbReference type="InterPro" id="IPR029061">
    <property type="entry name" value="THDP-binding"/>
</dbReference>
<proteinExistence type="predicted"/>
<protein>
    <submittedName>
        <fullName evidence="3">3-methyl-2-oxobutanoate dehydrogenase subunit alpha</fullName>
        <ecNumber evidence="3">1.2.4.4</ecNumber>
    </submittedName>
</protein>
<dbReference type="AlphaFoldDB" id="A0A1J5PIP0"/>
<dbReference type="PANTHER" id="PTHR43380">
    <property type="entry name" value="2-OXOISOVALERATE DEHYDROGENASE SUBUNIT ALPHA, MITOCHONDRIAL"/>
    <property type="match status" value="1"/>
</dbReference>
<comment type="caution">
    <text evidence="3">The sequence shown here is derived from an EMBL/GenBank/DDBJ whole genome shotgun (WGS) entry which is preliminary data.</text>
</comment>
<keyword evidence="1 3" id="KW-0560">Oxidoreductase</keyword>
<dbReference type="EMBL" id="MLJW01003714">
    <property type="protein sequence ID" value="OIQ71465.1"/>
    <property type="molecule type" value="Genomic_DNA"/>
</dbReference>
<accession>A0A1J5PIP0</accession>
<gene>
    <name evidence="3" type="primary">bkdA_2</name>
    <name evidence="3" type="ORF">GALL_469180</name>
</gene>
<reference evidence="3" key="1">
    <citation type="submission" date="2016-10" db="EMBL/GenBank/DDBJ databases">
        <title>Sequence of Gallionella enrichment culture.</title>
        <authorList>
            <person name="Poehlein A."/>
            <person name="Muehling M."/>
            <person name="Daniel R."/>
        </authorList>
    </citation>
    <scope>NUCLEOTIDE SEQUENCE</scope>
</reference>
<dbReference type="Pfam" id="PF00676">
    <property type="entry name" value="E1_dh"/>
    <property type="match status" value="1"/>
</dbReference>
<feature type="domain" description="Dehydrogenase E1 component" evidence="2">
    <location>
        <begin position="1"/>
        <end position="71"/>
    </location>
</feature>
<dbReference type="GO" id="GO:0003863">
    <property type="term" value="F:branched-chain 2-oxo acid dehydrogenase activity"/>
    <property type="evidence" value="ECO:0007669"/>
    <property type="project" value="UniProtKB-EC"/>
</dbReference>